<evidence type="ECO:0000313" key="3">
    <source>
        <dbReference type="Proteomes" id="UP001430953"/>
    </source>
</evidence>
<keyword evidence="1" id="KW-1133">Transmembrane helix</keyword>
<feature type="transmembrane region" description="Helical" evidence="1">
    <location>
        <begin position="59"/>
        <end position="80"/>
    </location>
</feature>
<keyword evidence="3" id="KW-1185">Reference proteome</keyword>
<accession>A0AAW2FJ39</accession>
<evidence type="ECO:0000313" key="2">
    <source>
        <dbReference type="EMBL" id="KAL0114187.1"/>
    </source>
</evidence>
<comment type="caution">
    <text evidence="2">The sequence shown here is derived from an EMBL/GenBank/DDBJ whole genome shotgun (WGS) entry which is preliminary data.</text>
</comment>
<organism evidence="2 3">
    <name type="scientific">Cardiocondyla obscurior</name>
    <dbReference type="NCBI Taxonomy" id="286306"/>
    <lineage>
        <taxon>Eukaryota</taxon>
        <taxon>Metazoa</taxon>
        <taxon>Ecdysozoa</taxon>
        <taxon>Arthropoda</taxon>
        <taxon>Hexapoda</taxon>
        <taxon>Insecta</taxon>
        <taxon>Pterygota</taxon>
        <taxon>Neoptera</taxon>
        <taxon>Endopterygota</taxon>
        <taxon>Hymenoptera</taxon>
        <taxon>Apocrita</taxon>
        <taxon>Aculeata</taxon>
        <taxon>Formicoidea</taxon>
        <taxon>Formicidae</taxon>
        <taxon>Myrmicinae</taxon>
        <taxon>Cardiocondyla</taxon>
    </lineage>
</organism>
<proteinExistence type="predicted"/>
<protein>
    <submittedName>
        <fullName evidence="2">Uncharacterized protein</fullName>
    </submittedName>
</protein>
<sequence>MLENFLREYNNNRILLLTTGLWPYQNKLVRSLLWTFCFLLELSYYPFEILLLYDHSDDAQLIFEGCYQILILTIFLVRHLKDCLNRGKMRWIYEAIDRHWSIFTDDIEVRIMEEYSILSRKLVTYYTSKYIFTLKIVCNFLLRRENKIQQNFSRIFFLYIRLNKSNSGFNFFIN</sequence>
<dbReference type="EMBL" id="JADYXP020000011">
    <property type="protein sequence ID" value="KAL0114187.1"/>
    <property type="molecule type" value="Genomic_DNA"/>
</dbReference>
<dbReference type="AlphaFoldDB" id="A0AAW2FJ39"/>
<reference evidence="2 3" key="1">
    <citation type="submission" date="2023-03" db="EMBL/GenBank/DDBJ databases">
        <title>High recombination rates correlate with genetic variation in Cardiocondyla obscurior ants.</title>
        <authorList>
            <person name="Errbii M."/>
        </authorList>
    </citation>
    <scope>NUCLEOTIDE SEQUENCE [LARGE SCALE GENOMIC DNA]</scope>
    <source>
        <strain evidence="2">Alpha-2009</strain>
        <tissue evidence="2">Whole body</tissue>
    </source>
</reference>
<dbReference type="Proteomes" id="UP001430953">
    <property type="component" value="Unassembled WGS sequence"/>
</dbReference>
<name>A0AAW2FJ39_9HYME</name>
<gene>
    <name evidence="2" type="ORF">PUN28_011483</name>
</gene>
<feature type="transmembrane region" description="Helical" evidence="1">
    <location>
        <begin position="32"/>
        <end position="53"/>
    </location>
</feature>
<evidence type="ECO:0000256" key="1">
    <source>
        <dbReference type="SAM" id="Phobius"/>
    </source>
</evidence>
<keyword evidence="1" id="KW-0812">Transmembrane</keyword>
<keyword evidence="1" id="KW-0472">Membrane</keyword>